<name>A0AAU9II15_9CILI</name>
<dbReference type="EMBL" id="CAJZBQ010000004">
    <property type="protein sequence ID" value="CAG9311439.1"/>
    <property type="molecule type" value="Genomic_DNA"/>
</dbReference>
<evidence type="ECO:0000256" key="1">
    <source>
        <dbReference type="ARBA" id="ARBA00022737"/>
    </source>
</evidence>
<feature type="domain" description="RCC1-like" evidence="3">
    <location>
        <begin position="13"/>
        <end position="312"/>
    </location>
</feature>
<dbReference type="Gene3D" id="2.130.10.30">
    <property type="entry name" value="Regulator of chromosome condensation 1/beta-lactamase-inhibitor protein II"/>
    <property type="match status" value="2"/>
</dbReference>
<dbReference type="Pfam" id="PF25390">
    <property type="entry name" value="WD40_RLD"/>
    <property type="match status" value="1"/>
</dbReference>
<dbReference type="PROSITE" id="PS50012">
    <property type="entry name" value="RCC1_3"/>
    <property type="match status" value="5"/>
</dbReference>
<accession>A0AAU9II15</accession>
<gene>
    <name evidence="4" type="ORF">BSTOLATCC_MIC3729</name>
</gene>
<dbReference type="SUPFAM" id="SSF50985">
    <property type="entry name" value="RCC1/BLIP-II"/>
    <property type="match status" value="2"/>
</dbReference>
<dbReference type="InterPro" id="IPR009091">
    <property type="entry name" value="RCC1/BLIP-II"/>
</dbReference>
<comment type="caution">
    <text evidence="4">The sequence shown here is derived from an EMBL/GenBank/DDBJ whole genome shotgun (WGS) entry which is preliminary data.</text>
</comment>
<dbReference type="Proteomes" id="UP001162131">
    <property type="component" value="Unassembled WGS sequence"/>
</dbReference>
<evidence type="ECO:0000313" key="4">
    <source>
        <dbReference type="EMBL" id="CAG9311439.1"/>
    </source>
</evidence>
<sequence>MLHKLAKRFFAYSGKLYTWGSDPHYSRSTNLPKTSKDIPSEFQGFSAGEISKVAFGINHGAIITNDGLVYTFGKGNYGALGHDSEDAQDKPTLIESLKNIEIKVKDVAVGQHHTVLLTTEGDIWTMGYGGQLAGGIWRKMFSQGGGALGHGDLNDKFVPTPIEALKEHDDITQIAAGSYHSLALGSNGILTIWGKGEHGVLGLGTNRNHLSPVINRFFDEIKNEEKVKIKKIAACHYYTAVLLDDGRVFTWGRNDEGQLAIGSSLGLDMYECQRHPTEVESTLEGKKVIDVETGENIIVFKTEDQEVYVAGRKLWWEPMKLNTPPDAKITSIFAGDNFAGYINDERDVYFVGKIFSSKYVEEIKDLRIWKVKNEVFKGKLIEKIGGSYQTAHYCFLKDEDTKPNDKPAQQ</sequence>
<proteinExistence type="predicted"/>
<protein>
    <recommendedName>
        <fullName evidence="3">RCC1-like domain-containing protein</fullName>
    </recommendedName>
</protein>
<dbReference type="PRINTS" id="PR00633">
    <property type="entry name" value="RCCNDNSATION"/>
</dbReference>
<dbReference type="InterPro" id="IPR051210">
    <property type="entry name" value="Ub_ligase/GEF_domain"/>
</dbReference>
<dbReference type="InterPro" id="IPR058923">
    <property type="entry name" value="RCC1-like_dom"/>
</dbReference>
<dbReference type="PANTHER" id="PTHR22870">
    <property type="entry name" value="REGULATOR OF CHROMOSOME CONDENSATION"/>
    <property type="match status" value="1"/>
</dbReference>
<organism evidence="4 5">
    <name type="scientific">Blepharisma stoltei</name>
    <dbReference type="NCBI Taxonomy" id="1481888"/>
    <lineage>
        <taxon>Eukaryota</taxon>
        <taxon>Sar</taxon>
        <taxon>Alveolata</taxon>
        <taxon>Ciliophora</taxon>
        <taxon>Postciliodesmatophora</taxon>
        <taxon>Heterotrichea</taxon>
        <taxon>Heterotrichida</taxon>
        <taxon>Blepharismidae</taxon>
        <taxon>Blepharisma</taxon>
    </lineage>
</organism>
<dbReference type="PROSITE" id="PS00626">
    <property type="entry name" value="RCC1_2"/>
    <property type="match status" value="1"/>
</dbReference>
<reference evidence="4" key="1">
    <citation type="submission" date="2021-09" db="EMBL/GenBank/DDBJ databases">
        <authorList>
            <consortium name="AG Swart"/>
            <person name="Singh M."/>
            <person name="Singh A."/>
            <person name="Seah K."/>
            <person name="Emmerich C."/>
        </authorList>
    </citation>
    <scope>NUCLEOTIDE SEQUENCE</scope>
    <source>
        <strain evidence="4">ATCC30299</strain>
    </source>
</reference>
<dbReference type="InterPro" id="IPR000408">
    <property type="entry name" value="Reg_chr_condens"/>
</dbReference>
<feature type="repeat" description="RCC1" evidence="2">
    <location>
        <begin position="14"/>
        <end position="66"/>
    </location>
</feature>
<feature type="repeat" description="RCC1" evidence="2">
    <location>
        <begin position="188"/>
        <end position="245"/>
    </location>
</feature>
<keyword evidence="1" id="KW-0677">Repeat</keyword>
<evidence type="ECO:0000259" key="3">
    <source>
        <dbReference type="Pfam" id="PF25390"/>
    </source>
</evidence>
<dbReference type="AlphaFoldDB" id="A0AAU9II15"/>
<evidence type="ECO:0000256" key="2">
    <source>
        <dbReference type="PROSITE-ProRule" id="PRU00235"/>
    </source>
</evidence>
<feature type="repeat" description="RCC1" evidence="2">
    <location>
        <begin position="246"/>
        <end position="304"/>
    </location>
</feature>
<feature type="repeat" description="RCC1" evidence="2">
    <location>
        <begin position="67"/>
        <end position="120"/>
    </location>
</feature>
<dbReference type="PANTHER" id="PTHR22870:SF408">
    <property type="entry name" value="OS09G0560450 PROTEIN"/>
    <property type="match status" value="1"/>
</dbReference>
<keyword evidence="5" id="KW-1185">Reference proteome</keyword>
<evidence type="ECO:0000313" key="5">
    <source>
        <dbReference type="Proteomes" id="UP001162131"/>
    </source>
</evidence>
<feature type="repeat" description="RCC1" evidence="2">
    <location>
        <begin position="121"/>
        <end position="187"/>
    </location>
</feature>